<evidence type="ECO:0000313" key="2">
    <source>
        <dbReference type="Proteomes" id="UP000324222"/>
    </source>
</evidence>
<dbReference type="EMBL" id="VSRR010032206">
    <property type="protein sequence ID" value="MPC71050.1"/>
    <property type="molecule type" value="Genomic_DNA"/>
</dbReference>
<name>A0A5B7HFA4_PORTR</name>
<accession>A0A5B7HFA4</accession>
<comment type="caution">
    <text evidence="1">The sequence shown here is derived from an EMBL/GenBank/DDBJ whole genome shotgun (WGS) entry which is preliminary data.</text>
</comment>
<gene>
    <name evidence="1" type="ORF">E2C01_065318</name>
</gene>
<reference evidence="1 2" key="1">
    <citation type="submission" date="2019-05" db="EMBL/GenBank/DDBJ databases">
        <title>Another draft genome of Portunus trituberculatus and its Hox gene families provides insights of decapod evolution.</title>
        <authorList>
            <person name="Jeong J.-H."/>
            <person name="Song I."/>
            <person name="Kim S."/>
            <person name="Choi T."/>
            <person name="Kim D."/>
            <person name="Ryu S."/>
            <person name="Kim W."/>
        </authorList>
    </citation>
    <scope>NUCLEOTIDE SEQUENCE [LARGE SCALE GENOMIC DNA]</scope>
    <source>
        <tissue evidence="1">Muscle</tissue>
    </source>
</reference>
<sequence>MRIKTLESPANHLCGLAKESRQRAKRFRVRVFERRGTREAGLVIACRCSIQYTACPPHRIT</sequence>
<dbReference type="AlphaFoldDB" id="A0A5B7HFA4"/>
<proteinExistence type="predicted"/>
<evidence type="ECO:0000313" key="1">
    <source>
        <dbReference type="EMBL" id="MPC71050.1"/>
    </source>
</evidence>
<organism evidence="1 2">
    <name type="scientific">Portunus trituberculatus</name>
    <name type="common">Swimming crab</name>
    <name type="synonym">Neptunus trituberculatus</name>
    <dbReference type="NCBI Taxonomy" id="210409"/>
    <lineage>
        <taxon>Eukaryota</taxon>
        <taxon>Metazoa</taxon>
        <taxon>Ecdysozoa</taxon>
        <taxon>Arthropoda</taxon>
        <taxon>Crustacea</taxon>
        <taxon>Multicrustacea</taxon>
        <taxon>Malacostraca</taxon>
        <taxon>Eumalacostraca</taxon>
        <taxon>Eucarida</taxon>
        <taxon>Decapoda</taxon>
        <taxon>Pleocyemata</taxon>
        <taxon>Brachyura</taxon>
        <taxon>Eubrachyura</taxon>
        <taxon>Portunoidea</taxon>
        <taxon>Portunidae</taxon>
        <taxon>Portuninae</taxon>
        <taxon>Portunus</taxon>
    </lineage>
</organism>
<keyword evidence="2" id="KW-1185">Reference proteome</keyword>
<protein>
    <submittedName>
        <fullName evidence="1">Uncharacterized protein</fullName>
    </submittedName>
</protein>
<dbReference type="Proteomes" id="UP000324222">
    <property type="component" value="Unassembled WGS sequence"/>
</dbReference>